<dbReference type="PANTHER" id="PTHR33845">
    <property type="entry name" value="C2H2-TYPE DOMAIN-CONTAINING PROTEIN"/>
    <property type="match status" value="1"/>
</dbReference>
<gene>
    <name evidence="1" type="ORF">CGI_10022605</name>
</gene>
<dbReference type="EMBL" id="JH816193">
    <property type="protein sequence ID" value="EKC38279.1"/>
    <property type="molecule type" value="Genomic_DNA"/>
</dbReference>
<dbReference type="HOGENOM" id="CLU_1908703_0_0_1"/>
<protein>
    <submittedName>
        <fullName evidence="1">Uncharacterized protein</fullName>
    </submittedName>
</protein>
<accession>K1R449</accession>
<reference evidence="1" key="1">
    <citation type="journal article" date="2012" name="Nature">
        <title>The oyster genome reveals stress adaptation and complexity of shell formation.</title>
        <authorList>
            <person name="Zhang G."/>
            <person name="Fang X."/>
            <person name="Guo X."/>
            <person name="Li L."/>
            <person name="Luo R."/>
            <person name="Xu F."/>
            <person name="Yang P."/>
            <person name="Zhang L."/>
            <person name="Wang X."/>
            <person name="Qi H."/>
            <person name="Xiong Z."/>
            <person name="Que H."/>
            <person name="Xie Y."/>
            <person name="Holland P.W."/>
            <person name="Paps J."/>
            <person name="Zhu Y."/>
            <person name="Wu F."/>
            <person name="Chen Y."/>
            <person name="Wang J."/>
            <person name="Peng C."/>
            <person name="Meng J."/>
            <person name="Yang L."/>
            <person name="Liu J."/>
            <person name="Wen B."/>
            <person name="Zhang N."/>
            <person name="Huang Z."/>
            <person name="Zhu Q."/>
            <person name="Feng Y."/>
            <person name="Mount A."/>
            <person name="Hedgecock D."/>
            <person name="Xu Z."/>
            <person name="Liu Y."/>
            <person name="Domazet-Loso T."/>
            <person name="Du Y."/>
            <person name="Sun X."/>
            <person name="Zhang S."/>
            <person name="Liu B."/>
            <person name="Cheng P."/>
            <person name="Jiang X."/>
            <person name="Li J."/>
            <person name="Fan D."/>
            <person name="Wang W."/>
            <person name="Fu W."/>
            <person name="Wang T."/>
            <person name="Wang B."/>
            <person name="Zhang J."/>
            <person name="Peng Z."/>
            <person name="Li Y."/>
            <person name="Li N."/>
            <person name="Wang J."/>
            <person name="Chen M."/>
            <person name="He Y."/>
            <person name="Tan F."/>
            <person name="Song X."/>
            <person name="Zheng Q."/>
            <person name="Huang R."/>
            <person name="Yang H."/>
            <person name="Du X."/>
            <person name="Chen L."/>
            <person name="Yang M."/>
            <person name="Gaffney P.M."/>
            <person name="Wang S."/>
            <person name="Luo L."/>
            <person name="She Z."/>
            <person name="Ming Y."/>
            <person name="Huang W."/>
            <person name="Zhang S."/>
            <person name="Huang B."/>
            <person name="Zhang Y."/>
            <person name="Qu T."/>
            <person name="Ni P."/>
            <person name="Miao G."/>
            <person name="Wang J."/>
            <person name="Wang Q."/>
            <person name="Steinberg C.E."/>
            <person name="Wang H."/>
            <person name="Li N."/>
            <person name="Qian L."/>
            <person name="Zhang G."/>
            <person name="Li Y."/>
            <person name="Yang H."/>
            <person name="Liu X."/>
            <person name="Wang J."/>
            <person name="Yin Y."/>
            <person name="Wang J."/>
        </authorList>
    </citation>
    <scope>NUCLEOTIDE SEQUENCE [LARGE SCALE GENOMIC DNA]</scope>
    <source>
        <strain evidence="1">05x7-T-G4-1.051#20</strain>
    </source>
</reference>
<dbReference type="InParanoid" id="K1R449"/>
<dbReference type="PANTHER" id="PTHR33845:SF1">
    <property type="entry name" value="C2H2-TYPE DOMAIN-CONTAINING PROTEIN"/>
    <property type="match status" value="1"/>
</dbReference>
<organism evidence="1">
    <name type="scientific">Magallana gigas</name>
    <name type="common">Pacific oyster</name>
    <name type="synonym">Crassostrea gigas</name>
    <dbReference type="NCBI Taxonomy" id="29159"/>
    <lineage>
        <taxon>Eukaryota</taxon>
        <taxon>Metazoa</taxon>
        <taxon>Spiralia</taxon>
        <taxon>Lophotrochozoa</taxon>
        <taxon>Mollusca</taxon>
        <taxon>Bivalvia</taxon>
        <taxon>Autobranchia</taxon>
        <taxon>Pteriomorphia</taxon>
        <taxon>Ostreida</taxon>
        <taxon>Ostreoidea</taxon>
        <taxon>Ostreidae</taxon>
        <taxon>Magallana</taxon>
    </lineage>
</organism>
<proteinExistence type="predicted"/>
<evidence type="ECO:0000313" key="1">
    <source>
        <dbReference type="EMBL" id="EKC38279.1"/>
    </source>
</evidence>
<name>K1R449_MAGGI</name>
<dbReference type="AlphaFoldDB" id="K1R449"/>
<sequence>MEGEDYAGKKIRCRKNVTQEMKWCECCKDASSAQICKNTSDDTPVATLQRSFFLRSDNAGCYHCGCLWVSMHGISERTGISIVRYDFSELQAGKSYCDAKIAHMRSKLRMFVSSGENVTTPFDMKEAIMDGSV</sequence>